<sequence length="112" mass="12893">MSKPNDHLQHPLRLALAPPPDALERLFRVFGDELIPLEQLRARYFRNMNAETFKVAIGTERIPLPVTTVVTSNKRQQYVHLRHLAAYIEERAWLADEELARRLSPQAGGKPE</sequence>
<evidence type="ECO:0000313" key="2">
    <source>
        <dbReference type="Proteomes" id="UP000199250"/>
    </source>
</evidence>
<name>A0A1H6V8H5_9GAMM</name>
<dbReference type="EMBL" id="FNYQ01000037">
    <property type="protein sequence ID" value="SEI99204.1"/>
    <property type="molecule type" value="Genomic_DNA"/>
</dbReference>
<dbReference type="GO" id="GO:0006355">
    <property type="term" value="P:regulation of DNA-templated transcription"/>
    <property type="evidence" value="ECO:0007669"/>
    <property type="project" value="InterPro"/>
</dbReference>
<protein>
    <submittedName>
        <fullName evidence="1">Pyocin activator protein PrtN</fullName>
    </submittedName>
</protein>
<dbReference type="Pfam" id="PF11112">
    <property type="entry name" value="PyocinActivator"/>
    <property type="match status" value="1"/>
</dbReference>
<dbReference type="Proteomes" id="UP000199250">
    <property type="component" value="Unassembled WGS sequence"/>
</dbReference>
<organism evidence="1 2">
    <name type="scientific">Azotobacter beijerinckii</name>
    <dbReference type="NCBI Taxonomy" id="170623"/>
    <lineage>
        <taxon>Bacteria</taxon>
        <taxon>Pseudomonadati</taxon>
        <taxon>Pseudomonadota</taxon>
        <taxon>Gammaproteobacteria</taxon>
        <taxon>Pseudomonadales</taxon>
        <taxon>Pseudomonadaceae</taxon>
        <taxon>Azotobacter</taxon>
    </lineage>
</organism>
<accession>A0A1H6V8H5</accession>
<dbReference type="InterPro" id="IPR020518">
    <property type="entry name" value="Tscrpt_reg_PrtN"/>
</dbReference>
<dbReference type="OrthoDB" id="6169231at2"/>
<evidence type="ECO:0000313" key="1">
    <source>
        <dbReference type="EMBL" id="SEI99204.1"/>
    </source>
</evidence>
<gene>
    <name evidence="1" type="ORF">SAMN04244572_02358</name>
</gene>
<dbReference type="RefSeq" id="WP_090731780.1">
    <property type="nucleotide sequence ID" value="NZ_FNYQ01000037.1"/>
</dbReference>
<proteinExistence type="predicted"/>
<reference evidence="1 2" key="1">
    <citation type="submission" date="2016-10" db="EMBL/GenBank/DDBJ databases">
        <authorList>
            <person name="de Groot N.N."/>
        </authorList>
    </citation>
    <scope>NUCLEOTIDE SEQUENCE [LARGE SCALE GENOMIC DNA]</scope>
    <source>
        <strain evidence="1 2">DSM 373</strain>
    </source>
</reference>
<dbReference type="AlphaFoldDB" id="A0A1H6V8H5"/>